<dbReference type="InterPro" id="IPR036388">
    <property type="entry name" value="WH-like_DNA-bd_sf"/>
</dbReference>
<sequence length="481" mass="50952">MNRAAPLSARRLAAIVGSWEAGGGPAYRRLALRIRTAVMDGRITSGTRLPSERSLAEATGLSRTTTTRAYEVLREDGLVRTRQGSGTVVQLPVGVAGSTSMLARPDHPDGIALTAAASEAPAGFSDLVQRAMAGLPAILATDGYLPDGLPVLRERLAARYARHGLPTDPDQIVVTTGAQNALSLLVSVLVRPGGRVLVEGCGYPHAFDMLEQAKARPVPLPVAETPWPLDDVARLAPAVRVALLVPDFHNPTGASMTSQARAEVAHALTSSAVTTIIDETLRDVNVSGIEQAEHYGVHHRDAILVGSVAKSLWGGLRIGWIRAPRDLVPALIQARMVRDLGTAALDQLVVATALEDGDMDLRARTADLRERRDRLLDAVARELPDWTVNRPDGGLSVWARLPAPLSSALTAVARDEGLTLTPGPRFFPTAPALGERHLRLPFALPPEQLEEAVTRLARAWGRVAAGQTGGASAPAAVNLIA</sequence>
<dbReference type="InterPro" id="IPR036390">
    <property type="entry name" value="WH_DNA-bd_sf"/>
</dbReference>
<dbReference type="SUPFAM" id="SSF46785">
    <property type="entry name" value="Winged helix' DNA-binding domain"/>
    <property type="match status" value="1"/>
</dbReference>
<dbReference type="PRINTS" id="PR00035">
    <property type="entry name" value="HTHGNTR"/>
</dbReference>
<dbReference type="InterPro" id="IPR004839">
    <property type="entry name" value="Aminotransferase_I/II_large"/>
</dbReference>
<dbReference type="CDD" id="cd07377">
    <property type="entry name" value="WHTH_GntR"/>
    <property type="match status" value="1"/>
</dbReference>
<dbReference type="AlphaFoldDB" id="A0A512HYJ1"/>
<evidence type="ECO:0000259" key="6">
    <source>
        <dbReference type="PROSITE" id="PS50949"/>
    </source>
</evidence>
<dbReference type="PANTHER" id="PTHR46577:SF1">
    <property type="entry name" value="HTH-TYPE TRANSCRIPTIONAL REGULATORY PROTEIN GABR"/>
    <property type="match status" value="1"/>
</dbReference>
<name>A0A512HYJ1_9ACTN</name>
<dbReference type="InterPro" id="IPR051446">
    <property type="entry name" value="HTH_trans_reg/aminotransferase"/>
</dbReference>
<dbReference type="PROSITE" id="PS50949">
    <property type="entry name" value="HTH_GNTR"/>
    <property type="match status" value="1"/>
</dbReference>
<dbReference type="SUPFAM" id="SSF53383">
    <property type="entry name" value="PLP-dependent transferases"/>
    <property type="match status" value="1"/>
</dbReference>
<keyword evidence="2" id="KW-0663">Pyridoxal phosphate</keyword>
<accession>A0A512HYJ1</accession>
<keyword evidence="8" id="KW-1185">Reference proteome</keyword>
<proteinExistence type="inferred from homology"/>
<keyword evidence="4" id="KW-0238">DNA-binding</keyword>
<keyword evidence="3" id="KW-0805">Transcription regulation</keyword>
<dbReference type="InterPro" id="IPR015424">
    <property type="entry name" value="PyrdxlP-dep_Trfase"/>
</dbReference>
<evidence type="ECO:0000256" key="1">
    <source>
        <dbReference type="ARBA" id="ARBA00005384"/>
    </source>
</evidence>
<gene>
    <name evidence="7" type="ORF">AFL01nite_28420</name>
</gene>
<comment type="caution">
    <text evidence="7">The sequence shown here is derived from an EMBL/GenBank/DDBJ whole genome shotgun (WGS) entry which is preliminary data.</text>
</comment>
<dbReference type="SMART" id="SM00345">
    <property type="entry name" value="HTH_GNTR"/>
    <property type="match status" value="1"/>
</dbReference>
<protein>
    <submittedName>
        <fullName evidence="7">GntR family transcriptional regulator</fullName>
    </submittedName>
</protein>
<dbReference type="Gene3D" id="3.40.640.10">
    <property type="entry name" value="Type I PLP-dependent aspartate aminotransferase-like (Major domain)"/>
    <property type="match status" value="1"/>
</dbReference>
<reference evidence="7 8" key="1">
    <citation type="submission" date="2019-07" db="EMBL/GenBank/DDBJ databases">
        <title>Whole genome shotgun sequence of Aeromicrobium flavum NBRC 107625.</title>
        <authorList>
            <person name="Hosoyama A."/>
            <person name="Uohara A."/>
            <person name="Ohji S."/>
            <person name="Ichikawa N."/>
        </authorList>
    </citation>
    <scope>NUCLEOTIDE SEQUENCE [LARGE SCALE GENOMIC DNA]</scope>
    <source>
        <strain evidence="7 8">NBRC 107625</strain>
    </source>
</reference>
<dbReference type="InterPro" id="IPR015421">
    <property type="entry name" value="PyrdxlP-dep_Trfase_major"/>
</dbReference>
<evidence type="ECO:0000256" key="2">
    <source>
        <dbReference type="ARBA" id="ARBA00022898"/>
    </source>
</evidence>
<evidence type="ECO:0000313" key="8">
    <source>
        <dbReference type="Proteomes" id="UP000321769"/>
    </source>
</evidence>
<evidence type="ECO:0000256" key="4">
    <source>
        <dbReference type="ARBA" id="ARBA00023125"/>
    </source>
</evidence>
<dbReference type="GO" id="GO:0003700">
    <property type="term" value="F:DNA-binding transcription factor activity"/>
    <property type="evidence" value="ECO:0007669"/>
    <property type="project" value="InterPro"/>
</dbReference>
<dbReference type="PANTHER" id="PTHR46577">
    <property type="entry name" value="HTH-TYPE TRANSCRIPTIONAL REGULATORY PROTEIN GABR"/>
    <property type="match status" value="1"/>
</dbReference>
<dbReference type="Pfam" id="PF00392">
    <property type="entry name" value="GntR"/>
    <property type="match status" value="1"/>
</dbReference>
<dbReference type="RefSeq" id="WP_186813965.1">
    <property type="nucleotide sequence ID" value="NZ_BAAAYQ010000005.1"/>
</dbReference>
<dbReference type="GO" id="GO:0030170">
    <property type="term" value="F:pyridoxal phosphate binding"/>
    <property type="evidence" value="ECO:0007669"/>
    <property type="project" value="InterPro"/>
</dbReference>
<evidence type="ECO:0000256" key="3">
    <source>
        <dbReference type="ARBA" id="ARBA00023015"/>
    </source>
</evidence>
<organism evidence="7 8">
    <name type="scientific">Aeromicrobium flavum</name>
    <dbReference type="NCBI Taxonomy" id="416568"/>
    <lineage>
        <taxon>Bacteria</taxon>
        <taxon>Bacillati</taxon>
        <taxon>Actinomycetota</taxon>
        <taxon>Actinomycetes</taxon>
        <taxon>Propionibacteriales</taxon>
        <taxon>Nocardioidaceae</taxon>
        <taxon>Aeromicrobium</taxon>
    </lineage>
</organism>
<evidence type="ECO:0000313" key="7">
    <source>
        <dbReference type="EMBL" id="GEO90515.1"/>
    </source>
</evidence>
<dbReference type="Proteomes" id="UP000321769">
    <property type="component" value="Unassembled WGS sequence"/>
</dbReference>
<dbReference type="Gene3D" id="1.10.10.10">
    <property type="entry name" value="Winged helix-like DNA-binding domain superfamily/Winged helix DNA-binding domain"/>
    <property type="match status" value="1"/>
</dbReference>
<dbReference type="InterPro" id="IPR000524">
    <property type="entry name" value="Tscrpt_reg_HTH_GntR"/>
</dbReference>
<keyword evidence="5" id="KW-0804">Transcription</keyword>
<feature type="domain" description="HTH gntR-type" evidence="6">
    <location>
        <begin position="24"/>
        <end position="92"/>
    </location>
</feature>
<dbReference type="EMBL" id="BJZQ01000021">
    <property type="protein sequence ID" value="GEO90515.1"/>
    <property type="molecule type" value="Genomic_DNA"/>
</dbReference>
<dbReference type="CDD" id="cd00609">
    <property type="entry name" value="AAT_like"/>
    <property type="match status" value="1"/>
</dbReference>
<dbReference type="Pfam" id="PF00155">
    <property type="entry name" value="Aminotran_1_2"/>
    <property type="match status" value="1"/>
</dbReference>
<evidence type="ECO:0000256" key="5">
    <source>
        <dbReference type="ARBA" id="ARBA00023163"/>
    </source>
</evidence>
<dbReference type="GO" id="GO:0003677">
    <property type="term" value="F:DNA binding"/>
    <property type="evidence" value="ECO:0007669"/>
    <property type="project" value="UniProtKB-KW"/>
</dbReference>
<comment type="similarity">
    <text evidence="1">In the C-terminal section; belongs to the class-I pyridoxal-phosphate-dependent aminotransferase family.</text>
</comment>